<keyword evidence="7 8" id="KW-0472">Membrane</keyword>
<keyword evidence="11" id="KW-1185">Reference proteome</keyword>
<dbReference type="InterPro" id="IPR051789">
    <property type="entry name" value="Bact_Polyamine_Transport"/>
</dbReference>
<dbReference type="CDD" id="cd06261">
    <property type="entry name" value="TM_PBP2"/>
    <property type="match status" value="1"/>
</dbReference>
<feature type="transmembrane region" description="Helical" evidence="8">
    <location>
        <begin position="139"/>
        <end position="161"/>
    </location>
</feature>
<dbReference type="PANTHER" id="PTHR43848:SF2">
    <property type="entry name" value="PUTRESCINE TRANSPORT SYSTEM PERMEASE PROTEIN POTI"/>
    <property type="match status" value="1"/>
</dbReference>
<dbReference type="InterPro" id="IPR000515">
    <property type="entry name" value="MetI-like"/>
</dbReference>
<evidence type="ECO:0000256" key="5">
    <source>
        <dbReference type="ARBA" id="ARBA00022692"/>
    </source>
</evidence>
<dbReference type="InterPro" id="IPR035906">
    <property type="entry name" value="MetI-like_sf"/>
</dbReference>
<keyword evidence="3 8" id="KW-0813">Transport</keyword>
<gene>
    <name evidence="10" type="ORF">OK345_01305</name>
</gene>
<evidence type="ECO:0000256" key="6">
    <source>
        <dbReference type="ARBA" id="ARBA00022989"/>
    </source>
</evidence>
<proteinExistence type="inferred from homology"/>
<evidence type="ECO:0000256" key="1">
    <source>
        <dbReference type="ARBA" id="ARBA00004651"/>
    </source>
</evidence>
<comment type="subcellular location">
    <subcellularLocation>
        <location evidence="1 8">Cell membrane</location>
        <topology evidence="1 8">Multi-pass membrane protein</topology>
    </subcellularLocation>
</comment>
<feature type="transmembrane region" description="Helical" evidence="8">
    <location>
        <begin position="70"/>
        <end position="88"/>
    </location>
</feature>
<comment type="caution">
    <text evidence="10">The sequence shown here is derived from an EMBL/GenBank/DDBJ whole genome shotgun (WGS) entry which is preliminary data.</text>
</comment>
<keyword evidence="5 8" id="KW-0812">Transmembrane</keyword>
<dbReference type="Pfam" id="PF00528">
    <property type="entry name" value="BPD_transp_1"/>
    <property type="match status" value="1"/>
</dbReference>
<organism evidence="10 11">
    <name type="scientific">Xanthomonas chitinilytica</name>
    <dbReference type="NCBI Taxonomy" id="2989819"/>
    <lineage>
        <taxon>Bacteria</taxon>
        <taxon>Pseudomonadati</taxon>
        <taxon>Pseudomonadota</taxon>
        <taxon>Gammaproteobacteria</taxon>
        <taxon>Lysobacterales</taxon>
        <taxon>Lysobacteraceae</taxon>
        <taxon>Xanthomonas</taxon>
    </lineage>
</organism>
<feature type="transmembrane region" description="Helical" evidence="8">
    <location>
        <begin position="100"/>
        <end position="133"/>
    </location>
</feature>
<evidence type="ECO:0000256" key="2">
    <source>
        <dbReference type="ARBA" id="ARBA00007069"/>
    </source>
</evidence>
<dbReference type="RefSeq" id="WP_265126089.1">
    <property type="nucleotide sequence ID" value="NZ_JAPCHY010000001.1"/>
</dbReference>
<dbReference type="EMBL" id="JAPCHY010000001">
    <property type="protein sequence ID" value="MCW4471145.1"/>
    <property type="molecule type" value="Genomic_DNA"/>
</dbReference>
<comment type="similarity">
    <text evidence="2">Belongs to the binding-protein-dependent transport system permease family. CysTW subfamily.</text>
</comment>
<evidence type="ECO:0000256" key="7">
    <source>
        <dbReference type="ARBA" id="ARBA00023136"/>
    </source>
</evidence>
<dbReference type="Gene3D" id="1.10.3720.10">
    <property type="entry name" value="MetI-like"/>
    <property type="match status" value="1"/>
</dbReference>
<accession>A0ABT3JRT5</accession>
<feature type="transmembrane region" description="Helical" evidence="8">
    <location>
        <begin position="242"/>
        <end position="263"/>
    </location>
</feature>
<name>A0ABT3JRT5_9XANT</name>
<dbReference type="PANTHER" id="PTHR43848">
    <property type="entry name" value="PUTRESCINE TRANSPORT SYSTEM PERMEASE PROTEIN POTI"/>
    <property type="match status" value="1"/>
</dbReference>
<feature type="transmembrane region" description="Helical" evidence="8">
    <location>
        <begin position="182"/>
        <end position="202"/>
    </location>
</feature>
<evidence type="ECO:0000256" key="3">
    <source>
        <dbReference type="ARBA" id="ARBA00022448"/>
    </source>
</evidence>
<dbReference type="PROSITE" id="PS50928">
    <property type="entry name" value="ABC_TM1"/>
    <property type="match status" value="1"/>
</dbReference>
<protein>
    <submittedName>
        <fullName evidence="10">ABC transporter permease subunit</fullName>
    </submittedName>
</protein>
<keyword evidence="6 8" id="KW-1133">Transmembrane helix</keyword>
<dbReference type="Proteomes" id="UP001209922">
    <property type="component" value="Unassembled WGS sequence"/>
</dbReference>
<keyword evidence="4" id="KW-1003">Cell membrane</keyword>
<evidence type="ECO:0000259" key="9">
    <source>
        <dbReference type="PROSITE" id="PS50928"/>
    </source>
</evidence>
<evidence type="ECO:0000313" key="11">
    <source>
        <dbReference type="Proteomes" id="UP001209922"/>
    </source>
</evidence>
<dbReference type="SUPFAM" id="SSF161098">
    <property type="entry name" value="MetI-like"/>
    <property type="match status" value="1"/>
</dbReference>
<feature type="domain" description="ABC transmembrane type-1" evidence="9">
    <location>
        <begin position="64"/>
        <end position="258"/>
    </location>
</feature>
<sequence length="281" mass="30795">MSMARRRPWLGWGVLALGFGFLYLPILLLMLYSFNSSRLATVWAGFSVKWYGELFRDRQLLEAAWISLKVAFWTATAAMVIGTMAAMAMTRFRRFPSKTLFGALVTAPLVMPEVIIGLSILLMLVSMGGLFGLPSKGVVAIWIAHVTFTISFVTVVVSSRLQELDRSLEEAAMDLGANRLKVFFQITLPIIAPALVSGWLLAFTLSLDDVVIASFVAGPSSTTLPMKIFASVRMGVSPKINALATLMVLAVSIAAVAGWWIMARAEKRRQRDMALAQQENG</sequence>
<evidence type="ECO:0000313" key="10">
    <source>
        <dbReference type="EMBL" id="MCW4471145.1"/>
    </source>
</evidence>
<evidence type="ECO:0000256" key="8">
    <source>
        <dbReference type="RuleBase" id="RU363032"/>
    </source>
</evidence>
<reference evidence="10 11" key="1">
    <citation type="submission" date="2022-10" db="EMBL/GenBank/DDBJ databases">
        <title>Xanthomonas sp. H13-6.</title>
        <authorList>
            <person name="Liu X."/>
            <person name="Deng Z."/>
            <person name="Jiang Y."/>
            <person name="Yu T."/>
            <person name="Ai J."/>
        </authorList>
    </citation>
    <scope>NUCLEOTIDE SEQUENCE [LARGE SCALE GENOMIC DNA]</scope>
    <source>
        <strain evidence="10 11">H13-6</strain>
    </source>
</reference>
<evidence type="ECO:0000256" key="4">
    <source>
        <dbReference type="ARBA" id="ARBA00022475"/>
    </source>
</evidence>
<feature type="transmembrane region" description="Helical" evidence="8">
    <location>
        <begin position="12"/>
        <end position="34"/>
    </location>
</feature>